<dbReference type="GO" id="GO:0005886">
    <property type="term" value="C:plasma membrane"/>
    <property type="evidence" value="ECO:0007669"/>
    <property type="project" value="UniProtKB-SubCell"/>
</dbReference>
<evidence type="ECO:0000256" key="9">
    <source>
        <dbReference type="PIRSR" id="PIRSR600715-1"/>
    </source>
</evidence>
<keyword evidence="7" id="KW-0132">Cell division</keyword>
<reference evidence="11" key="1">
    <citation type="submission" date="2016-04" db="EMBL/GenBank/DDBJ databases">
        <authorList>
            <person name="Antunes L.P."/>
            <person name="Martins L.F."/>
            <person name="Pereira R.V."/>
            <person name="Thomas A.M."/>
            <person name="Barbosa D."/>
            <person name="Nascimento L."/>
            <person name="Silva G.M."/>
            <person name="Condomitti G.W."/>
            <person name="Digiampietri L.A."/>
            <person name="Lombardi K.C."/>
            <person name="Ramos P.L."/>
            <person name="Quaggio R.B."/>
            <person name="Oliveira J.C."/>
            <person name="Pascon R.C."/>
            <person name="Cruz J.B."/>
            <person name="Silva A.M."/>
            <person name="Setubal J.C."/>
        </authorList>
    </citation>
    <scope>NUCLEOTIDE SEQUENCE [LARGE SCALE GENOMIC DNA]</scope>
</reference>
<evidence type="ECO:0000256" key="1">
    <source>
        <dbReference type="ARBA" id="ARBA00004141"/>
    </source>
</evidence>
<proteinExistence type="inferred from homology"/>
<evidence type="ECO:0000313" key="11">
    <source>
        <dbReference type="Proteomes" id="UP000194267"/>
    </source>
</evidence>
<feature type="transmembrane region" description="Helical" evidence="7">
    <location>
        <begin position="311"/>
        <end position="331"/>
    </location>
</feature>
<keyword evidence="7 9" id="KW-0460">Magnesium</keyword>
<keyword evidence="3 7" id="KW-0808">Transferase</keyword>
<accession>A0A1Y2T424</accession>
<feature type="transmembrane region" description="Helical" evidence="7">
    <location>
        <begin position="158"/>
        <end position="177"/>
    </location>
</feature>
<dbReference type="NCBIfam" id="TIGR00445">
    <property type="entry name" value="mraY"/>
    <property type="match status" value="1"/>
</dbReference>
<dbReference type="OMA" id="DTPTMGG"/>
<dbReference type="Proteomes" id="UP000194267">
    <property type="component" value="Unassembled WGS sequence"/>
</dbReference>
<dbReference type="UniPathway" id="UPA00219"/>
<organism evidence="10 11">
    <name type="scientific">Symbiobacterium thermophilum</name>
    <dbReference type="NCBI Taxonomy" id="2734"/>
    <lineage>
        <taxon>Bacteria</taxon>
        <taxon>Bacillati</taxon>
        <taxon>Bacillota</taxon>
        <taxon>Clostridia</taxon>
        <taxon>Eubacteriales</taxon>
        <taxon>Symbiobacteriaceae</taxon>
        <taxon>Symbiobacterium</taxon>
    </lineage>
</organism>
<feature type="transmembrane region" description="Helical" evidence="7">
    <location>
        <begin position="6"/>
        <end position="31"/>
    </location>
</feature>
<comment type="pathway">
    <text evidence="7">Cell wall biogenesis; peptidoglycan biosynthesis.</text>
</comment>
<keyword evidence="7" id="KW-0961">Cell wall biogenesis/degradation</keyword>
<evidence type="ECO:0000256" key="3">
    <source>
        <dbReference type="ARBA" id="ARBA00022679"/>
    </source>
</evidence>
<dbReference type="GO" id="GO:0008360">
    <property type="term" value="P:regulation of cell shape"/>
    <property type="evidence" value="ECO:0007669"/>
    <property type="project" value="UniProtKB-KW"/>
</dbReference>
<dbReference type="SMR" id="A0A1Y2T424"/>
<dbReference type="AlphaFoldDB" id="A0A1Y2T424"/>
<dbReference type="PROSITE" id="PS01348">
    <property type="entry name" value="MRAY_2"/>
    <property type="match status" value="1"/>
</dbReference>
<dbReference type="InterPro" id="IPR000715">
    <property type="entry name" value="Glycosyl_transferase_4"/>
</dbReference>
<feature type="binding site" evidence="9">
    <location>
        <position position="176"/>
    </location>
    <ligand>
        <name>Mg(2+)</name>
        <dbReference type="ChEBI" id="CHEBI:18420"/>
    </ligand>
</feature>
<dbReference type="PANTHER" id="PTHR22926:SF5">
    <property type="entry name" value="PHOSPHO-N-ACETYLMURAMOYL-PENTAPEPTIDE-TRANSFERASE HOMOLOG"/>
    <property type="match status" value="1"/>
</dbReference>
<dbReference type="GO" id="GO:0046872">
    <property type="term" value="F:metal ion binding"/>
    <property type="evidence" value="ECO:0007669"/>
    <property type="project" value="UniProtKB-KW"/>
</dbReference>
<dbReference type="GO" id="GO:0051992">
    <property type="term" value="F:UDP-N-acetylmuramoyl-L-alanyl-D-glutamyl-meso-2,6-diaminopimelyl-D-alanyl-D-alanine:undecaprenyl-phosphate transferase activity"/>
    <property type="evidence" value="ECO:0007669"/>
    <property type="project" value="RHEA"/>
</dbReference>
<feature type="transmembrane region" description="Helical" evidence="7">
    <location>
        <begin position="120"/>
        <end position="146"/>
    </location>
</feature>
<evidence type="ECO:0000313" key="10">
    <source>
        <dbReference type="EMBL" id="OTA41222.1"/>
    </source>
</evidence>
<gene>
    <name evidence="7" type="primary">mraY</name>
    <name evidence="10" type="ORF">A6D92_08730</name>
</gene>
<evidence type="ECO:0000256" key="8">
    <source>
        <dbReference type="NCBIfam" id="TIGR00445"/>
    </source>
</evidence>
<feature type="transmembrane region" description="Helical" evidence="7">
    <location>
        <begin position="52"/>
        <end position="74"/>
    </location>
</feature>
<dbReference type="PANTHER" id="PTHR22926">
    <property type="entry name" value="PHOSPHO-N-ACETYLMURAMOYL-PENTAPEPTIDE-TRANSFERASE"/>
    <property type="match status" value="1"/>
</dbReference>
<comment type="cofactor">
    <cofactor evidence="7 9">
        <name>Mg(2+)</name>
        <dbReference type="ChEBI" id="CHEBI:18420"/>
    </cofactor>
</comment>
<comment type="caution">
    <text evidence="10">The sequence shown here is derived from an EMBL/GenBank/DDBJ whole genome shotgun (WGS) entry which is preliminary data.</text>
</comment>
<dbReference type="GO" id="GO:0008963">
    <property type="term" value="F:phospho-N-acetylmuramoyl-pentapeptide-transferase activity"/>
    <property type="evidence" value="ECO:0007669"/>
    <property type="project" value="UniProtKB-UniRule"/>
</dbReference>
<evidence type="ECO:0000256" key="6">
    <source>
        <dbReference type="ARBA" id="ARBA00023136"/>
    </source>
</evidence>
<sequence length="334" mass="35215">MEQTTLLRLAGAGLTALAGALALGPVVIPLMRRLRAGQTIRAEMSARHQAKAGTPTMGGVIFIIPAILATLIFAPRSGDALPRLIIALVLTVGHGLVGFADDYIKVVLKRSLGLRARDKLLAQVGLAAVLGYGAVEVLGLGTAVTLPVLNLTLELGRPLYYLLVLIMVWGTASAVNFADGLDGLLGGLSVITFSFYGLVVALALGQTDMAVLGTALVGGVLGFLHYNRHPARIFMGDVGSFALGGALAALAVLTKTEFLLVIVGAVYVIEVISVILQVLSFRLTGRRIFKMAPLHHHFELLGWSEGQVLRLFWGAGLLFTLLGWLVLPGMLAGR</sequence>
<dbReference type="InterPro" id="IPR003524">
    <property type="entry name" value="PNAcMuramoyl-5peptid_Trfase"/>
</dbReference>
<keyword evidence="7" id="KW-0133">Cell shape</keyword>
<dbReference type="InterPro" id="IPR018480">
    <property type="entry name" value="PNAcMuramoyl-5peptid_Trfase_CS"/>
</dbReference>
<comment type="catalytic activity">
    <reaction evidence="7">
        <text>UDP-N-acetyl-alpha-D-muramoyl-L-alanyl-gamma-D-glutamyl-meso-2,6-diaminopimeloyl-D-alanyl-D-alanine + di-trans,octa-cis-undecaprenyl phosphate = di-trans,octa-cis-undecaprenyl diphospho-N-acetyl-alpha-D-muramoyl-L-alanyl-D-glutamyl-meso-2,6-diaminopimeloyl-D-alanyl-D-alanine + UMP</text>
        <dbReference type="Rhea" id="RHEA:28386"/>
        <dbReference type="ChEBI" id="CHEBI:57865"/>
        <dbReference type="ChEBI" id="CHEBI:60392"/>
        <dbReference type="ChEBI" id="CHEBI:61386"/>
        <dbReference type="ChEBI" id="CHEBI:61387"/>
        <dbReference type="EC" id="2.7.8.13"/>
    </reaction>
</comment>
<evidence type="ECO:0000256" key="7">
    <source>
        <dbReference type="HAMAP-Rule" id="MF_00038"/>
    </source>
</evidence>
<dbReference type="EMBL" id="LWLV01000665">
    <property type="protein sequence ID" value="OTA41222.1"/>
    <property type="molecule type" value="Genomic_DNA"/>
</dbReference>
<dbReference type="PROSITE" id="PS01347">
    <property type="entry name" value="MRAY_1"/>
    <property type="match status" value="1"/>
</dbReference>
<feature type="transmembrane region" description="Helical" evidence="7">
    <location>
        <begin position="209"/>
        <end position="226"/>
    </location>
</feature>
<dbReference type="Pfam" id="PF10555">
    <property type="entry name" value="MraY_sig1"/>
    <property type="match status" value="1"/>
</dbReference>
<keyword evidence="4 7" id="KW-0812">Transmembrane</keyword>
<feature type="transmembrane region" description="Helical" evidence="7">
    <location>
        <begin position="184"/>
        <end position="203"/>
    </location>
</feature>
<dbReference type="GO" id="GO:0009252">
    <property type="term" value="P:peptidoglycan biosynthetic process"/>
    <property type="evidence" value="ECO:0007669"/>
    <property type="project" value="UniProtKB-UniRule"/>
</dbReference>
<dbReference type="HAMAP" id="MF_00038">
    <property type="entry name" value="MraY"/>
    <property type="match status" value="1"/>
</dbReference>
<feature type="binding site" evidence="9">
    <location>
        <position position="237"/>
    </location>
    <ligand>
        <name>Mg(2+)</name>
        <dbReference type="ChEBI" id="CHEBI:18420"/>
    </ligand>
</feature>
<evidence type="ECO:0000256" key="4">
    <source>
        <dbReference type="ARBA" id="ARBA00022692"/>
    </source>
</evidence>
<feature type="transmembrane region" description="Helical" evidence="7">
    <location>
        <begin position="258"/>
        <end position="281"/>
    </location>
</feature>
<dbReference type="GO" id="GO:0071555">
    <property type="term" value="P:cell wall organization"/>
    <property type="evidence" value="ECO:0007669"/>
    <property type="project" value="UniProtKB-KW"/>
</dbReference>
<keyword evidence="7" id="KW-0131">Cell cycle</keyword>
<comment type="similarity">
    <text evidence="2 7">Belongs to the glycosyltransferase 4 family. MraY subfamily.</text>
</comment>
<comment type="subcellular location">
    <subcellularLocation>
        <location evidence="7">Cell membrane</location>
        <topology evidence="7">Multi-pass membrane protein</topology>
    </subcellularLocation>
    <subcellularLocation>
        <location evidence="1">Membrane</location>
        <topology evidence="1">Multi-pass membrane protein</topology>
    </subcellularLocation>
</comment>
<evidence type="ECO:0000256" key="5">
    <source>
        <dbReference type="ARBA" id="ARBA00022989"/>
    </source>
</evidence>
<dbReference type="EC" id="2.7.8.13" evidence="7 8"/>
<dbReference type="CDD" id="cd06852">
    <property type="entry name" value="GT_MraY"/>
    <property type="match status" value="1"/>
</dbReference>
<dbReference type="GO" id="GO:0051301">
    <property type="term" value="P:cell division"/>
    <property type="evidence" value="ECO:0007669"/>
    <property type="project" value="UniProtKB-KW"/>
</dbReference>
<comment type="function">
    <text evidence="7">Catalyzes the initial step of the lipid cycle reactions in the biosynthesis of the cell wall peptidoglycan: transfers peptidoglycan precursor phospho-MurNAc-pentapeptide from UDP-MurNAc-pentapeptide onto the lipid carrier undecaprenyl phosphate, yielding undecaprenyl-pyrophosphoryl-MurNAc-pentapeptide, known as lipid I.</text>
</comment>
<feature type="transmembrane region" description="Helical" evidence="7">
    <location>
        <begin position="233"/>
        <end position="252"/>
    </location>
</feature>
<keyword evidence="5 7" id="KW-1133">Transmembrane helix</keyword>
<keyword evidence="6 7" id="KW-0472">Membrane</keyword>
<keyword evidence="7 9" id="KW-0479">Metal-binding</keyword>
<feature type="transmembrane region" description="Helical" evidence="7">
    <location>
        <begin position="80"/>
        <end position="99"/>
    </location>
</feature>
<evidence type="ECO:0000256" key="2">
    <source>
        <dbReference type="ARBA" id="ARBA00005583"/>
    </source>
</evidence>
<protein>
    <recommendedName>
        <fullName evidence="7 8">Phospho-N-acetylmuramoyl-pentapeptide-transferase</fullName>
        <ecNumber evidence="7 8">2.7.8.13</ecNumber>
    </recommendedName>
    <alternativeName>
        <fullName evidence="7">UDP-MurNAc-pentapeptide phosphotransferase</fullName>
    </alternativeName>
</protein>
<keyword evidence="7" id="KW-0573">Peptidoglycan synthesis</keyword>
<dbReference type="Pfam" id="PF00953">
    <property type="entry name" value="Glycos_transf_4"/>
    <property type="match status" value="1"/>
</dbReference>
<name>A0A1Y2T424_SYMTR</name>
<keyword evidence="7" id="KW-1003">Cell membrane</keyword>